<name>A0A168G450_CORDF</name>
<evidence type="ECO:0000259" key="8">
    <source>
        <dbReference type="PROSITE" id="PS50048"/>
    </source>
</evidence>
<feature type="region of interest" description="Disordered" evidence="7">
    <location>
        <begin position="880"/>
        <end position="949"/>
    </location>
</feature>
<feature type="domain" description="C2H2-type" evidence="9">
    <location>
        <begin position="50"/>
        <end position="77"/>
    </location>
</feature>
<dbReference type="GO" id="GO:0006351">
    <property type="term" value="P:DNA-templated transcription"/>
    <property type="evidence" value="ECO:0007669"/>
    <property type="project" value="InterPro"/>
</dbReference>
<gene>
    <name evidence="10" type="ORF">LEL_05684</name>
</gene>
<comment type="caution">
    <text evidence="10">The sequence shown here is derived from an EMBL/GenBank/DDBJ whole genome shotgun (WGS) entry which is preliminary data.</text>
</comment>
<reference evidence="10 11" key="1">
    <citation type="journal article" date="2016" name="Genome Biol. Evol.">
        <title>Divergent and convergent evolution of fungal pathogenicity.</title>
        <authorList>
            <person name="Shang Y."/>
            <person name="Xiao G."/>
            <person name="Zheng P."/>
            <person name="Cen K."/>
            <person name="Zhan S."/>
            <person name="Wang C."/>
        </authorList>
    </citation>
    <scope>NUCLEOTIDE SEQUENCE [LARGE SCALE GENOMIC DNA]</scope>
    <source>
        <strain evidence="10 11">RCEF 1005</strain>
    </source>
</reference>
<dbReference type="PROSITE" id="PS00463">
    <property type="entry name" value="ZN2_CY6_FUNGAL_1"/>
    <property type="match status" value="1"/>
</dbReference>
<keyword evidence="5" id="KW-0539">Nucleus</keyword>
<feature type="compositionally biased region" description="Low complexity" evidence="7">
    <location>
        <begin position="915"/>
        <end position="935"/>
    </location>
</feature>
<evidence type="ECO:0000256" key="5">
    <source>
        <dbReference type="ARBA" id="ARBA00023242"/>
    </source>
</evidence>
<dbReference type="SMART" id="SM00355">
    <property type="entry name" value="ZnF_C2H2"/>
    <property type="match status" value="2"/>
</dbReference>
<dbReference type="InterPro" id="IPR013087">
    <property type="entry name" value="Znf_C2H2_type"/>
</dbReference>
<dbReference type="Pfam" id="PF00172">
    <property type="entry name" value="Zn_clus"/>
    <property type="match status" value="1"/>
</dbReference>
<dbReference type="SUPFAM" id="SSF57701">
    <property type="entry name" value="Zn2/Cys6 DNA-binding domain"/>
    <property type="match status" value="1"/>
</dbReference>
<dbReference type="Proteomes" id="UP000076881">
    <property type="component" value="Unassembled WGS sequence"/>
</dbReference>
<dbReference type="GO" id="GO:0003677">
    <property type="term" value="F:DNA binding"/>
    <property type="evidence" value="ECO:0007669"/>
    <property type="project" value="InterPro"/>
</dbReference>
<dbReference type="Pfam" id="PF00096">
    <property type="entry name" value="zf-C2H2"/>
    <property type="match status" value="1"/>
</dbReference>
<evidence type="ECO:0000313" key="10">
    <source>
        <dbReference type="EMBL" id="OAA76000.1"/>
    </source>
</evidence>
<dbReference type="AlphaFoldDB" id="A0A168G450"/>
<dbReference type="SMART" id="SM00066">
    <property type="entry name" value="GAL4"/>
    <property type="match status" value="1"/>
</dbReference>
<dbReference type="PANTHER" id="PTHR47660">
    <property type="entry name" value="TRANSCRIPTION FACTOR WITH C2H2 AND ZN(2)-CYS(6) DNA BINDING DOMAIN (EUROFUNG)-RELATED-RELATED"/>
    <property type="match status" value="1"/>
</dbReference>
<keyword evidence="4" id="KW-0804">Transcription</keyword>
<dbReference type="CDD" id="cd12148">
    <property type="entry name" value="fungal_TF_MHR"/>
    <property type="match status" value="1"/>
</dbReference>
<dbReference type="Gene3D" id="4.10.240.10">
    <property type="entry name" value="Zn(2)-C6 fungal-type DNA-binding domain"/>
    <property type="match status" value="1"/>
</dbReference>
<dbReference type="InterPro" id="IPR001138">
    <property type="entry name" value="Zn2Cys6_DnaBD"/>
</dbReference>
<evidence type="ECO:0000256" key="1">
    <source>
        <dbReference type="ARBA" id="ARBA00022723"/>
    </source>
</evidence>
<evidence type="ECO:0000256" key="3">
    <source>
        <dbReference type="ARBA" id="ARBA00023015"/>
    </source>
</evidence>
<dbReference type="InterPro" id="IPR036864">
    <property type="entry name" value="Zn2-C6_fun-type_DNA-bd_sf"/>
</dbReference>
<dbReference type="InterPro" id="IPR007219">
    <property type="entry name" value="XnlR_reg_dom"/>
</dbReference>
<keyword evidence="1" id="KW-0479">Metal-binding</keyword>
<feature type="region of interest" description="Disordered" evidence="7">
    <location>
        <begin position="67"/>
        <end position="88"/>
    </location>
</feature>
<keyword evidence="2" id="KW-0862">Zinc</keyword>
<dbReference type="GO" id="GO:0008270">
    <property type="term" value="F:zinc ion binding"/>
    <property type="evidence" value="ECO:0007669"/>
    <property type="project" value="UniProtKB-KW"/>
</dbReference>
<feature type="compositionally biased region" description="Polar residues" evidence="7">
    <location>
        <begin position="72"/>
        <end position="83"/>
    </location>
</feature>
<keyword evidence="6" id="KW-0863">Zinc-finger</keyword>
<feature type="domain" description="Zn(2)-C6 fungal-type" evidence="8">
    <location>
        <begin position="93"/>
        <end position="122"/>
    </location>
</feature>
<dbReference type="PANTHER" id="PTHR47660:SF7">
    <property type="entry name" value="TRANSCRIPTION FACTOR WITH C2H2 AND ZN(2)-CYS(6) DNA BINDING DOMAIN (EUROFUNG)"/>
    <property type="match status" value="1"/>
</dbReference>
<dbReference type="EMBL" id="AZHF01000004">
    <property type="protein sequence ID" value="OAA76000.1"/>
    <property type="molecule type" value="Genomic_DNA"/>
</dbReference>
<keyword evidence="3" id="KW-0805">Transcription regulation</keyword>
<dbReference type="Pfam" id="PF04082">
    <property type="entry name" value="Fungal_trans"/>
    <property type="match status" value="1"/>
</dbReference>
<keyword evidence="11" id="KW-1185">Reference proteome</keyword>
<dbReference type="PROSITE" id="PS00028">
    <property type="entry name" value="ZINC_FINGER_C2H2_1"/>
    <property type="match status" value="2"/>
</dbReference>
<dbReference type="PROSITE" id="PS50157">
    <property type="entry name" value="ZINC_FINGER_C2H2_2"/>
    <property type="match status" value="2"/>
</dbReference>
<evidence type="ECO:0000256" key="2">
    <source>
        <dbReference type="ARBA" id="ARBA00022833"/>
    </source>
</evidence>
<proteinExistence type="predicted"/>
<evidence type="ECO:0000259" key="9">
    <source>
        <dbReference type="PROSITE" id="PS50157"/>
    </source>
</evidence>
<feature type="compositionally biased region" description="Polar residues" evidence="7">
    <location>
        <begin position="894"/>
        <end position="909"/>
    </location>
</feature>
<dbReference type="SUPFAM" id="SSF57667">
    <property type="entry name" value="beta-beta-alpha zinc fingers"/>
    <property type="match status" value="1"/>
</dbReference>
<evidence type="ECO:0000256" key="7">
    <source>
        <dbReference type="SAM" id="MobiDB-lite"/>
    </source>
</evidence>
<protein>
    <submittedName>
        <fullName evidence="10">Transcription factor</fullName>
    </submittedName>
</protein>
<feature type="domain" description="C2H2-type" evidence="9">
    <location>
        <begin position="22"/>
        <end position="49"/>
    </location>
</feature>
<sequence length="1032" mass="115711">MGQPQEDERRLESGLIASDGKLRCARCSRSFKRPEHLKRHERSHEGLRSFSCSVCDKKFARSDILARHSSIHKQPQTAGPNSSKDGEDRRRRACTECAKAREKCTRALPCMRCSGRSLECVYPERQARHTGKSPEAFEEQMRYSAPFENSTLGRGNEEANHDATPDVPYFDAPRGDGNSPLTSDQLVGNAFMANSYNPLRSSRLQAPDSANAHDLANLDLREPRPSTPQFYRNDVPVPVTEDLMYAPSVYDATMGFSMNWLPANDAIDADFSSILGLGLSPNSMQPYNEPAGVRPRLPLQVSNEIYGESSRSPAIASPTEVVSTLSHTSHRSLPLPPRVAKGGLYATSSNGARVPCTVRSQRVDPSLRIHNFQPLSPISNGPSWASCGENFLSFPDLSHVSVDDPEYHDQTRGIQTALYETMRNSFNRLCLASNPVHRPFESVHFPSIQHLNFFLGLYFDQFAGSLPIIHEPTFDVNSYWPLTLAMTAIGCQYTQTHEFWSCVAPVHEFLRRVLLMEQENRIGFGDDDTPFIQALLLSQVGMLYCGSSHLQALAKRRHGELVSLVKLNGLMSIIGDHNRDSSWATQDHRRWVGWLAAETKRRLAYSIVLLDCMMSYHFRLDANLLQEMSQSDLPHDGLWFATPGPVWDELYDKTERNPSLFTAVQHLFTDKQVKGDLGEFGRIILLHGVYREVFHVKDYITRPLSSWIPSAEPLHGANQGGNKHTDRNKGKWLADVSIFSSWRNAAMDCVDTLHWGANATIALLSGAEHSTVMHLHLARVVLFAPYDQIMTLALSVAFSRNPEYARRQTPTRDEAVAAEHEVLQWAQRDGSKARLAALHSGCFYWHIRRYSTMAFYEPVSVFLASLTLWAYSYYTSRVTAQRRQSPGDDEESRSGSLSRQVSPEVQGTYHSHAGASPSTSRASHSSHLHASPRPSTYTSDPDPTFIRLDRPNDDEMVQLFVRSAKMRAHITGVGDVCAAEGPVRILREARKILGTVSVAWGRTREYHDILEAMEQATMTRANDERVGLQAMA</sequence>
<dbReference type="InterPro" id="IPR036236">
    <property type="entry name" value="Znf_C2H2_sf"/>
</dbReference>
<evidence type="ECO:0000256" key="6">
    <source>
        <dbReference type="PROSITE-ProRule" id="PRU00042"/>
    </source>
</evidence>
<dbReference type="OrthoDB" id="10018191at2759"/>
<organism evidence="10 11">
    <name type="scientific">Akanthomyces lecanii RCEF 1005</name>
    <dbReference type="NCBI Taxonomy" id="1081108"/>
    <lineage>
        <taxon>Eukaryota</taxon>
        <taxon>Fungi</taxon>
        <taxon>Dikarya</taxon>
        <taxon>Ascomycota</taxon>
        <taxon>Pezizomycotina</taxon>
        <taxon>Sordariomycetes</taxon>
        <taxon>Hypocreomycetidae</taxon>
        <taxon>Hypocreales</taxon>
        <taxon>Cordycipitaceae</taxon>
        <taxon>Akanthomyces</taxon>
        <taxon>Cordyceps confragosa</taxon>
    </lineage>
</organism>
<evidence type="ECO:0000313" key="11">
    <source>
        <dbReference type="Proteomes" id="UP000076881"/>
    </source>
</evidence>
<dbReference type="CDD" id="cd00067">
    <property type="entry name" value="GAL4"/>
    <property type="match status" value="1"/>
</dbReference>
<dbReference type="Gene3D" id="3.30.160.60">
    <property type="entry name" value="Classic Zinc Finger"/>
    <property type="match status" value="2"/>
</dbReference>
<dbReference type="PROSITE" id="PS50048">
    <property type="entry name" value="ZN2_CY6_FUNGAL_2"/>
    <property type="match status" value="1"/>
</dbReference>
<dbReference type="GO" id="GO:0000981">
    <property type="term" value="F:DNA-binding transcription factor activity, RNA polymerase II-specific"/>
    <property type="evidence" value="ECO:0007669"/>
    <property type="project" value="InterPro"/>
</dbReference>
<dbReference type="STRING" id="1081108.A0A168G450"/>
<accession>A0A168G450</accession>
<evidence type="ECO:0000256" key="4">
    <source>
        <dbReference type="ARBA" id="ARBA00023163"/>
    </source>
</evidence>